<sequence>MRASKSQTQNRRI</sequence>
<accession>A0A0A9B7Y3</accession>
<organism evidence="1">
    <name type="scientific">Arundo donax</name>
    <name type="common">Giant reed</name>
    <name type="synonym">Donax arundinaceus</name>
    <dbReference type="NCBI Taxonomy" id="35708"/>
    <lineage>
        <taxon>Eukaryota</taxon>
        <taxon>Viridiplantae</taxon>
        <taxon>Streptophyta</taxon>
        <taxon>Embryophyta</taxon>
        <taxon>Tracheophyta</taxon>
        <taxon>Spermatophyta</taxon>
        <taxon>Magnoliopsida</taxon>
        <taxon>Liliopsida</taxon>
        <taxon>Poales</taxon>
        <taxon>Poaceae</taxon>
        <taxon>PACMAD clade</taxon>
        <taxon>Arundinoideae</taxon>
        <taxon>Arundineae</taxon>
        <taxon>Arundo</taxon>
    </lineage>
</organism>
<name>A0A0A9B7Y3_ARUDO</name>
<dbReference type="EMBL" id="GBRH01238454">
    <property type="protein sequence ID" value="JAD59441.1"/>
    <property type="molecule type" value="Transcribed_RNA"/>
</dbReference>
<reference evidence="1" key="1">
    <citation type="submission" date="2014-09" db="EMBL/GenBank/DDBJ databases">
        <authorList>
            <person name="Magalhaes I.L.F."/>
            <person name="Oliveira U."/>
            <person name="Santos F.R."/>
            <person name="Vidigal T.H.D.A."/>
            <person name="Brescovit A.D."/>
            <person name="Santos A.J."/>
        </authorList>
    </citation>
    <scope>NUCLEOTIDE SEQUENCE</scope>
    <source>
        <tissue evidence="1">Shoot tissue taken approximately 20 cm above the soil surface</tissue>
    </source>
</reference>
<protein>
    <submittedName>
        <fullName evidence="1">Uncharacterized protein</fullName>
    </submittedName>
</protein>
<reference evidence="1" key="2">
    <citation type="journal article" date="2015" name="Data Brief">
        <title>Shoot transcriptome of the giant reed, Arundo donax.</title>
        <authorList>
            <person name="Barrero R.A."/>
            <person name="Guerrero F.D."/>
            <person name="Moolhuijzen P."/>
            <person name="Goolsby J.A."/>
            <person name="Tidwell J."/>
            <person name="Bellgard S.E."/>
            <person name="Bellgard M.I."/>
        </authorList>
    </citation>
    <scope>NUCLEOTIDE SEQUENCE</scope>
    <source>
        <tissue evidence="1">Shoot tissue taken approximately 20 cm above the soil surface</tissue>
    </source>
</reference>
<evidence type="ECO:0000313" key="1">
    <source>
        <dbReference type="EMBL" id="JAD59441.1"/>
    </source>
</evidence>
<proteinExistence type="predicted"/>